<organism evidence="3 4">
    <name type="scientific">Paenibacillus larvae subsp. pulvifaciens</name>
    <dbReference type="NCBI Taxonomy" id="1477"/>
    <lineage>
        <taxon>Bacteria</taxon>
        <taxon>Bacillati</taxon>
        <taxon>Bacillota</taxon>
        <taxon>Bacilli</taxon>
        <taxon>Bacillales</taxon>
        <taxon>Paenibacillaceae</taxon>
        <taxon>Paenibacillus</taxon>
    </lineage>
</organism>
<evidence type="ECO:0000259" key="2">
    <source>
        <dbReference type="Pfam" id="PF22879"/>
    </source>
</evidence>
<name>A0A1V0UP65_9BACL</name>
<feature type="domain" description="Abortive phage infection protein C-terminal" evidence="1">
    <location>
        <begin position="245"/>
        <end position="574"/>
    </location>
</feature>
<dbReference type="InterPro" id="IPR018891">
    <property type="entry name" value="AIPR_C"/>
</dbReference>
<dbReference type="InterPro" id="IPR055101">
    <property type="entry name" value="AIPR_N"/>
</dbReference>
<evidence type="ECO:0000313" key="3">
    <source>
        <dbReference type="EMBL" id="ARF66917.1"/>
    </source>
</evidence>
<sequence length="613" mass="71377">MLESRQRSEFLKEFLEEIEEKAAKTGVYLVPFLEKMLLFMERDVEPDILIPPYIDTQKKIAVNAYSFDESQRVLDIYIANYNFDQNEHVLLSISMTMLIDLANQAKRFITNAKTLAQTIDHSLQARELAVLISENINVIDEVNIFVLTNMFYNANKPIELSIPGIETVNVQVWDIDRILQMILAEQGIQTIHIDFGHDLGQTFEMMYVPNNRHEGVKNYFSCYVGFVPAELLAKAYDQWGSKLVERNVRSFLQARGGTNKGILKTLKDPNERRMFVSYNNGISSVARSGDIEKINENINLYRIKGLTGWQIVNGGQTTASIHQAYKSDIDLTDVYIQAKLTILHIEADQGKDHQLLEDEMVTSISKYANTQNKINNSDLLANSRFMSDLEKFSRDSWIPTNDGRRAESKWYFERARGQYAVDLNRRKRGKEQNEFKKQYPREKVITKVDLAKHFMSYEGFPHISSKGGEEAFKRFMEQNKQYWKYDKDDNDEIIPLSEVTLEVFQKLIARTIINFHVTNIVESMRLQGYRANVIYYTVAMLHHIYGHKIELIDVWHRQTLSDKWDEVIQIIADRALFFLRNSAGNRNVTQWAKQEACWIQFKDEYTKQLSNIV</sequence>
<evidence type="ECO:0000259" key="1">
    <source>
        <dbReference type="Pfam" id="PF10592"/>
    </source>
</evidence>
<dbReference type="Pfam" id="PF10592">
    <property type="entry name" value="AIPR"/>
    <property type="match status" value="1"/>
</dbReference>
<gene>
    <name evidence="3" type="ORF">B7C51_02520</name>
</gene>
<dbReference type="EMBL" id="CP020557">
    <property type="protein sequence ID" value="ARF66917.1"/>
    <property type="molecule type" value="Genomic_DNA"/>
</dbReference>
<dbReference type="Proteomes" id="UP000192727">
    <property type="component" value="Chromosome"/>
</dbReference>
<dbReference type="Pfam" id="PF22879">
    <property type="entry name" value="AIPR_N"/>
    <property type="match status" value="1"/>
</dbReference>
<reference evidence="3 4" key="1">
    <citation type="submission" date="2017-03" db="EMBL/GenBank/DDBJ databases">
        <title>Paenibacillus larvae genome sequencing.</title>
        <authorList>
            <person name="Dingman D.W."/>
        </authorList>
    </citation>
    <scope>NUCLEOTIDE SEQUENCE [LARGE SCALE GENOMIC DNA]</scope>
    <source>
        <strain evidence="3 4">SAG 10367</strain>
    </source>
</reference>
<accession>A0A1V0UP65</accession>
<dbReference type="RefSeq" id="WP_083038497.1">
    <property type="nucleotide sequence ID" value="NZ_CP020557.1"/>
</dbReference>
<evidence type="ECO:0000313" key="4">
    <source>
        <dbReference type="Proteomes" id="UP000192727"/>
    </source>
</evidence>
<feature type="domain" description="Abortive infection phage resistance protein N-terminal" evidence="2">
    <location>
        <begin position="53"/>
        <end position="179"/>
    </location>
</feature>
<dbReference type="AlphaFoldDB" id="A0A1V0UP65"/>
<proteinExistence type="predicted"/>
<protein>
    <submittedName>
        <fullName evidence="3">AIPR protein</fullName>
    </submittedName>
</protein>